<organism evidence="1">
    <name type="scientific">groundwater metagenome</name>
    <dbReference type="NCBI Taxonomy" id="717931"/>
    <lineage>
        <taxon>unclassified sequences</taxon>
        <taxon>metagenomes</taxon>
        <taxon>ecological metagenomes</taxon>
    </lineage>
</organism>
<protein>
    <submittedName>
        <fullName evidence="1">Uncharacterized protein</fullName>
    </submittedName>
</protein>
<dbReference type="EMBL" id="CCXY01000453">
    <property type="protein sequence ID" value="CEG14000.1"/>
    <property type="molecule type" value="Genomic_DNA"/>
</dbReference>
<dbReference type="AlphaFoldDB" id="A0A098EG09"/>
<proteinExistence type="predicted"/>
<sequence length="52" mass="6123">MGTDKIRITEEVLKRSDEEFNKFVEEIENPYGDGKTGDRILNKIKNVRNLRL</sequence>
<reference evidence="1" key="1">
    <citation type="submission" date="2014-09" db="EMBL/GenBank/DDBJ databases">
        <authorList>
            <person name="Probst J Alexander"/>
        </authorList>
    </citation>
    <scope>NUCLEOTIDE SEQUENCE</scope>
</reference>
<evidence type="ECO:0000313" key="1">
    <source>
        <dbReference type="EMBL" id="CEG14000.1"/>
    </source>
</evidence>
<accession>A0A098EG09</accession>
<name>A0A098EG09_9ZZZZ</name>
<gene>
    <name evidence="1" type="ORF">MSIBF_A860005</name>
</gene>